<evidence type="ECO:0000256" key="5">
    <source>
        <dbReference type="ARBA" id="ARBA00001954"/>
    </source>
</evidence>
<comment type="cofactor">
    <cofactor evidence="5">
        <name>Fe(2+)</name>
        <dbReference type="ChEBI" id="CHEBI:29033"/>
    </cofactor>
</comment>
<keyword evidence="13" id="KW-0464">Manganese</keyword>
<evidence type="ECO:0000313" key="15">
    <source>
        <dbReference type="EMBL" id="MSS14577.1"/>
    </source>
</evidence>
<protein>
    <recommendedName>
        <fullName evidence="7 10">Ribulose-phosphate 3-epimerase</fullName>
        <ecNumber evidence="7 10">5.1.3.1</ecNumber>
    </recommendedName>
</protein>
<keyword evidence="9 10" id="KW-0413">Isomerase</keyword>
<feature type="binding site" evidence="10 14">
    <location>
        <begin position="197"/>
        <end position="198"/>
    </location>
    <ligand>
        <name>substrate</name>
    </ligand>
</feature>
<keyword evidence="13" id="KW-0170">Cobalt</keyword>
<feature type="binding site" evidence="14">
    <location>
        <position position="177"/>
    </location>
    <ligand>
        <name>substrate</name>
    </ligand>
</feature>
<comment type="cofactor">
    <cofactor evidence="4">
        <name>Zn(2+)</name>
        <dbReference type="ChEBI" id="CHEBI:29105"/>
    </cofactor>
</comment>
<name>A0A6L5X535_9FIRM</name>
<evidence type="ECO:0000313" key="16">
    <source>
        <dbReference type="Proteomes" id="UP000481852"/>
    </source>
</evidence>
<evidence type="ECO:0000256" key="2">
    <source>
        <dbReference type="ARBA" id="ARBA00001936"/>
    </source>
</evidence>
<feature type="binding site" evidence="10 13">
    <location>
        <position position="175"/>
    </location>
    <ligand>
        <name>a divalent metal cation</name>
        <dbReference type="ChEBI" id="CHEBI:60240"/>
    </ligand>
</feature>
<dbReference type="PANTHER" id="PTHR11749">
    <property type="entry name" value="RIBULOSE-5-PHOSPHATE-3-EPIMERASE"/>
    <property type="match status" value="1"/>
</dbReference>
<feature type="binding site" evidence="10 13">
    <location>
        <position position="66"/>
    </location>
    <ligand>
        <name>a divalent metal cation</name>
        <dbReference type="ChEBI" id="CHEBI:60240"/>
    </ligand>
</feature>
<dbReference type="Gene3D" id="3.20.20.70">
    <property type="entry name" value="Aldolase class I"/>
    <property type="match status" value="1"/>
</dbReference>
<reference evidence="15 16" key="1">
    <citation type="submission" date="2019-08" db="EMBL/GenBank/DDBJ databases">
        <title>In-depth cultivation of the pig gut microbiome towards novel bacterial diversity and tailored functional studies.</title>
        <authorList>
            <person name="Wylensek D."/>
            <person name="Hitch T.C.A."/>
            <person name="Clavel T."/>
        </authorList>
    </citation>
    <scope>NUCLEOTIDE SEQUENCE [LARGE SCALE GENOMIC DNA]</scope>
    <source>
        <strain evidence="15 16">Oil+RF-744-WCA-WT-11</strain>
    </source>
</reference>
<keyword evidence="13" id="KW-0862">Zinc</keyword>
<dbReference type="InterPro" id="IPR011060">
    <property type="entry name" value="RibuloseP-bd_barrel"/>
</dbReference>
<evidence type="ECO:0000256" key="1">
    <source>
        <dbReference type="ARBA" id="ARBA00001782"/>
    </source>
</evidence>
<feature type="binding site" evidence="10 14">
    <location>
        <begin position="142"/>
        <end position="145"/>
    </location>
    <ligand>
        <name>substrate</name>
    </ligand>
</feature>
<feature type="active site" description="Proton donor" evidence="10 12">
    <location>
        <position position="175"/>
    </location>
</feature>
<dbReference type="CDD" id="cd00429">
    <property type="entry name" value="RPE"/>
    <property type="match status" value="1"/>
</dbReference>
<feature type="active site" description="Proton acceptor" evidence="10 12">
    <location>
        <position position="35"/>
    </location>
</feature>
<dbReference type="GO" id="GO:0046872">
    <property type="term" value="F:metal ion binding"/>
    <property type="evidence" value="ECO:0007669"/>
    <property type="project" value="UniProtKB-UniRule"/>
</dbReference>
<feature type="binding site" evidence="10 14">
    <location>
        <position position="8"/>
    </location>
    <ligand>
        <name>substrate</name>
    </ligand>
</feature>
<evidence type="ECO:0000256" key="14">
    <source>
        <dbReference type="PIRSR" id="PIRSR001461-3"/>
    </source>
</evidence>
<dbReference type="PIRSF" id="PIRSF001461">
    <property type="entry name" value="RPE"/>
    <property type="match status" value="1"/>
</dbReference>
<comment type="similarity">
    <text evidence="6 10 11">Belongs to the ribulose-phosphate 3-epimerase family.</text>
</comment>
<evidence type="ECO:0000256" key="12">
    <source>
        <dbReference type="PIRSR" id="PIRSR001461-1"/>
    </source>
</evidence>
<dbReference type="Proteomes" id="UP000481852">
    <property type="component" value="Unassembled WGS sequence"/>
</dbReference>
<feature type="binding site" evidence="10 14">
    <location>
        <position position="66"/>
    </location>
    <ligand>
        <name>substrate</name>
    </ligand>
</feature>
<gene>
    <name evidence="10" type="primary">rpe</name>
    <name evidence="15" type="ORF">FYJ35_05910</name>
</gene>
<evidence type="ECO:0000256" key="3">
    <source>
        <dbReference type="ARBA" id="ARBA00001941"/>
    </source>
</evidence>
<evidence type="ECO:0000256" key="6">
    <source>
        <dbReference type="ARBA" id="ARBA00009541"/>
    </source>
</evidence>
<dbReference type="EMBL" id="VULZ01000005">
    <property type="protein sequence ID" value="MSS14577.1"/>
    <property type="molecule type" value="Genomic_DNA"/>
</dbReference>
<feature type="binding site" evidence="10 13">
    <location>
        <position position="35"/>
    </location>
    <ligand>
        <name>a divalent metal cation</name>
        <dbReference type="ChEBI" id="CHEBI:60240"/>
    </ligand>
</feature>
<dbReference type="FunFam" id="3.20.20.70:FF:000004">
    <property type="entry name" value="Ribulose-phosphate 3-epimerase"/>
    <property type="match status" value="1"/>
</dbReference>
<evidence type="ECO:0000256" key="10">
    <source>
        <dbReference type="HAMAP-Rule" id="MF_02227"/>
    </source>
</evidence>
<dbReference type="SUPFAM" id="SSF51366">
    <property type="entry name" value="Ribulose-phoshate binding barrel"/>
    <property type="match status" value="1"/>
</dbReference>
<keyword evidence="8 10" id="KW-0479">Metal-binding</keyword>
<comment type="cofactor">
    <cofactor evidence="10 13">
        <name>a divalent metal cation</name>
        <dbReference type="ChEBI" id="CHEBI:60240"/>
    </cofactor>
    <text evidence="10 13">Binds 1 divalent metal cation per subunit.</text>
</comment>
<dbReference type="InterPro" id="IPR026019">
    <property type="entry name" value="Ribul_P_3_epim"/>
</dbReference>
<organism evidence="15 16">
    <name type="scientific">Porcincola intestinalis</name>
    <dbReference type="NCBI Taxonomy" id="2606632"/>
    <lineage>
        <taxon>Bacteria</taxon>
        <taxon>Bacillati</taxon>
        <taxon>Bacillota</taxon>
        <taxon>Clostridia</taxon>
        <taxon>Lachnospirales</taxon>
        <taxon>Lachnospiraceae</taxon>
        <taxon>Porcincola</taxon>
    </lineage>
</organism>
<dbReference type="GO" id="GO:0005737">
    <property type="term" value="C:cytoplasm"/>
    <property type="evidence" value="ECO:0007669"/>
    <property type="project" value="UniProtKB-ARBA"/>
</dbReference>
<proteinExistence type="inferred from homology"/>
<comment type="function">
    <text evidence="10">Catalyzes the reversible epimerization of D-ribulose 5-phosphate to D-xylulose 5-phosphate.</text>
</comment>
<evidence type="ECO:0000256" key="13">
    <source>
        <dbReference type="PIRSR" id="PIRSR001461-2"/>
    </source>
</evidence>
<feature type="binding site" evidence="10">
    <location>
        <begin position="175"/>
        <end position="177"/>
    </location>
    <ligand>
        <name>substrate</name>
    </ligand>
</feature>
<dbReference type="GO" id="GO:0019323">
    <property type="term" value="P:pentose catabolic process"/>
    <property type="evidence" value="ECO:0007669"/>
    <property type="project" value="UniProtKB-UniRule"/>
</dbReference>
<dbReference type="GO" id="GO:0004750">
    <property type="term" value="F:D-ribulose-phosphate 3-epimerase activity"/>
    <property type="evidence" value="ECO:0007669"/>
    <property type="project" value="UniProtKB-UniRule"/>
</dbReference>
<evidence type="ECO:0000256" key="9">
    <source>
        <dbReference type="ARBA" id="ARBA00023235"/>
    </source>
</evidence>
<comment type="cofactor">
    <cofactor evidence="3">
        <name>Co(2+)</name>
        <dbReference type="ChEBI" id="CHEBI:48828"/>
    </cofactor>
</comment>
<comment type="pathway">
    <text evidence="10">Carbohydrate degradation.</text>
</comment>
<dbReference type="InterPro" id="IPR000056">
    <property type="entry name" value="Ribul_P_3_epim-like"/>
</dbReference>
<evidence type="ECO:0000256" key="7">
    <source>
        <dbReference type="ARBA" id="ARBA00013188"/>
    </source>
</evidence>
<dbReference type="NCBIfam" id="NF004076">
    <property type="entry name" value="PRK05581.1-4"/>
    <property type="match status" value="1"/>
</dbReference>
<keyword evidence="16" id="KW-1185">Reference proteome</keyword>
<accession>A0A6L5X535</accession>
<comment type="cofactor">
    <cofactor evidence="2">
        <name>Mn(2+)</name>
        <dbReference type="ChEBI" id="CHEBI:29035"/>
    </cofactor>
</comment>
<comment type="catalytic activity">
    <reaction evidence="1 10 11">
        <text>D-ribulose 5-phosphate = D-xylulose 5-phosphate</text>
        <dbReference type="Rhea" id="RHEA:13677"/>
        <dbReference type="ChEBI" id="CHEBI:57737"/>
        <dbReference type="ChEBI" id="CHEBI:58121"/>
        <dbReference type="EC" id="5.1.3.1"/>
    </reaction>
</comment>
<dbReference type="GO" id="GO:0006098">
    <property type="term" value="P:pentose-phosphate shunt"/>
    <property type="evidence" value="ECO:0007669"/>
    <property type="project" value="UniProtKB-UniRule"/>
</dbReference>
<sequence>MRYRLSPSILAADFTKLGEEIRKTEEAGAEYLHIDVMDGWFVPSISFGQPLVTSIRQGSRQFFDVHLMVQDPERYIGDFAKAGADGITVHAEACRHLDRVLSQIHEAGCRAGVALNPATPLSVLDYVYQKTDMVLIMTVNPGFGGQKLIPEMFGKIRTLRQRLDELHLETDIEVDGGVNRDTIVPLLEAGTNVCVAGSAVFRGDIGQNVRVLNGVLRDYEKRQESEGVG</sequence>
<dbReference type="Pfam" id="PF00834">
    <property type="entry name" value="Ribul_P_3_epim"/>
    <property type="match status" value="1"/>
</dbReference>
<evidence type="ECO:0000256" key="4">
    <source>
        <dbReference type="ARBA" id="ARBA00001947"/>
    </source>
</evidence>
<evidence type="ECO:0000256" key="11">
    <source>
        <dbReference type="PIRNR" id="PIRNR001461"/>
    </source>
</evidence>
<dbReference type="InterPro" id="IPR013785">
    <property type="entry name" value="Aldolase_TIM"/>
</dbReference>
<comment type="caution">
    <text evidence="15">The sequence shown here is derived from an EMBL/GenBank/DDBJ whole genome shotgun (WGS) entry which is preliminary data.</text>
</comment>
<keyword evidence="10 11" id="KW-0119">Carbohydrate metabolism</keyword>
<dbReference type="HAMAP" id="MF_02227">
    <property type="entry name" value="RPE"/>
    <property type="match status" value="1"/>
</dbReference>
<dbReference type="AlphaFoldDB" id="A0A6L5X535"/>
<dbReference type="EC" id="5.1.3.1" evidence="7 10"/>
<feature type="binding site" evidence="10 13">
    <location>
        <position position="33"/>
    </location>
    <ligand>
        <name>a divalent metal cation</name>
        <dbReference type="ChEBI" id="CHEBI:60240"/>
    </ligand>
</feature>
<dbReference type="NCBIfam" id="TIGR01163">
    <property type="entry name" value="rpe"/>
    <property type="match status" value="1"/>
</dbReference>
<evidence type="ECO:0000256" key="8">
    <source>
        <dbReference type="ARBA" id="ARBA00022723"/>
    </source>
</evidence>
<dbReference type="RefSeq" id="WP_154524545.1">
    <property type="nucleotide sequence ID" value="NZ_VULZ01000005.1"/>
</dbReference>